<dbReference type="Gene3D" id="3.40.50.1820">
    <property type="entry name" value="alpha/beta hydrolase"/>
    <property type="match status" value="1"/>
</dbReference>
<keyword evidence="3" id="KW-0732">Signal</keyword>
<dbReference type="OrthoDB" id="408631at2759"/>
<feature type="chain" id="PRO_5002214024" evidence="3">
    <location>
        <begin position="20"/>
        <end position="135"/>
    </location>
</feature>
<dbReference type="AlphaFoldDB" id="A0A0C9TYG8"/>
<feature type="non-terminal residue" evidence="5">
    <location>
        <position position="135"/>
    </location>
</feature>
<feature type="domain" description="Carboxylesterase type B" evidence="4">
    <location>
        <begin position="29"/>
        <end position="135"/>
    </location>
</feature>
<organism evidence="5 6">
    <name type="scientific">Sphaerobolus stellatus (strain SS14)</name>
    <dbReference type="NCBI Taxonomy" id="990650"/>
    <lineage>
        <taxon>Eukaryota</taxon>
        <taxon>Fungi</taxon>
        <taxon>Dikarya</taxon>
        <taxon>Basidiomycota</taxon>
        <taxon>Agaricomycotina</taxon>
        <taxon>Agaricomycetes</taxon>
        <taxon>Phallomycetidae</taxon>
        <taxon>Geastrales</taxon>
        <taxon>Sphaerobolaceae</taxon>
        <taxon>Sphaerobolus</taxon>
    </lineage>
</organism>
<dbReference type="PANTHER" id="PTHR43918:SF4">
    <property type="entry name" value="CARBOXYLIC ESTER HYDROLASE"/>
    <property type="match status" value="1"/>
</dbReference>
<dbReference type="HOGENOM" id="CLU_006586_7_3_1"/>
<reference evidence="5 6" key="1">
    <citation type="submission" date="2014-06" db="EMBL/GenBank/DDBJ databases">
        <title>Evolutionary Origins and Diversification of the Mycorrhizal Mutualists.</title>
        <authorList>
            <consortium name="DOE Joint Genome Institute"/>
            <consortium name="Mycorrhizal Genomics Consortium"/>
            <person name="Kohler A."/>
            <person name="Kuo A."/>
            <person name="Nagy L.G."/>
            <person name="Floudas D."/>
            <person name="Copeland A."/>
            <person name="Barry K.W."/>
            <person name="Cichocki N."/>
            <person name="Veneault-Fourrey C."/>
            <person name="LaButti K."/>
            <person name="Lindquist E.A."/>
            <person name="Lipzen A."/>
            <person name="Lundell T."/>
            <person name="Morin E."/>
            <person name="Murat C."/>
            <person name="Riley R."/>
            <person name="Ohm R."/>
            <person name="Sun H."/>
            <person name="Tunlid A."/>
            <person name="Henrissat B."/>
            <person name="Grigoriev I.V."/>
            <person name="Hibbett D.S."/>
            <person name="Martin F."/>
        </authorList>
    </citation>
    <scope>NUCLEOTIDE SEQUENCE [LARGE SCALE GENOMIC DNA]</scope>
    <source>
        <strain evidence="5 6">SS14</strain>
    </source>
</reference>
<dbReference type="SUPFAM" id="SSF53474">
    <property type="entry name" value="alpha/beta-Hydrolases"/>
    <property type="match status" value="1"/>
</dbReference>
<accession>A0A0C9TYG8</accession>
<dbReference type="InterPro" id="IPR050654">
    <property type="entry name" value="AChE-related_enzymes"/>
</dbReference>
<dbReference type="Pfam" id="PF00135">
    <property type="entry name" value="COesterase"/>
    <property type="match status" value="1"/>
</dbReference>
<dbReference type="InterPro" id="IPR029058">
    <property type="entry name" value="AB_hydrolase_fold"/>
</dbReference>
<gene>
    <name evidence="5" type="ORF">M422DRAFT_180712</name>
</gene>
<evidence type="ECO:0000313" key="6">
    <source>
        <dbReference type="Proteomes" id="UP000054279"/>
    </source>
</evidence>
<name>A0A0C9TYG8_SPHS4</name>
<evidence type="ECO:0000259" key="4">
    <source>
        <dbReference type="Pfam" id="PF00135"/>
    </source>
</evidence>
<dbReference type="Proteomes" id="UP000054279">
    <property type="component" value="Unassembled WGS sequence"/>
</dbReference>
<sequence>MVRFSWQAFFLTFTSAASALATPAASPLAIKTSLGTFQGLTNTTNGFEAWLGVPYAQSPVGNLRFRAPVALAKPFSGVQDATAFGSACPQPASGNTAGVGISEDCLFLNASPSEFIFRPQNTQANAKLPVLVWFH</sequence>
<keyword evidence="2" id="KW-0378">Hydrolase</keyword>
<evidence type="ECO:0000256" key="2">
    <source>
        <dbReference type="ARBA" id="ARBA00022801"/>
    </source>
</evidence>
<protein>
    <submittedName>
        <fullName evidence="5">Unplaced genomic scaffold SPHSTscaffold_113, whole genome shotgun sequence</fullName>
    </submittedName>
</protein>
<evidence type="ECO:0000256" key="1">
    <source>
        <dbReference type="ARBA" id="ARBA00005964"/>
    </source>
</evidence>
<feature type="signal peptide" evidence="3">
    <location>
        <begin position="1"/>
        <end position="19"/>
    </location>
</feature>
<proteinExistence type="inferred from homology"/>
<dbReference type="PANTHER" id="PTHR43918">
    <property type="entry name" value="ACETYLCHOLINESTERASE"/>
    <property type="match status" value="1"/>
</dbReference>
<dbReference type="GO" id="GO:0052689">
    <property type="term" value="F:carboxylic ester hydrolase activity"/>
    <property type="evidence" value="ECO:0007669"/>
    <property type="project" value="TreeGrafter"/>
</dbReference>
<evidence type="ECO:0000256" key="3">
    <source>
        <dbReference type="SAM" id="SignalP"/>
    </source>
</evidence>
<comment type="similarity">
    <text evidence="1">Belongs to the type-B carboxylesterase/lipase family.</text>
</comment>
<dbReference type="EMBL" id="KN837188">
    <property type="protein sequence ID" value="KIJ35513.1"/>
    <property type="molecule type" value="Genomic_DNA"/>
</dbReference>
<dbReference type="InterPro" id="IPR002018">
    <property type="entry name" value="CarbesteraseB"/>
</dbReference>
<keyword evidence="6" id="KW-1185">Reference proteome</keyword>
<evidence type="ECO:0000313" key="5">
    <source>
        <dbReference type="EMBL" id="KIJ35513.1"/>
    </source>
</evidence>